<dbReference type="EMBL" id="FQZU01000014">
    <property type="protein sequence ID" value="SHJ91171.1"/>
    <property type="molecule type" value="Genomic_DNA"/>
</dbReference>
<keyword evidence="3" id="KW-0378">Hydrolase</keyword>
<dbReference type="GO" id="GO:0005524">
    <property type="term" value="F:ATP binding"/>
    <property type="evidence" value="ECO:0007669"/>
    <property type="project" value="InterPro"/>
</dbReference>
<dbReference type="Pfam" id="PF13337">
    <property type="entry name" value="BrxL_ATPase"/>
    <property type="match status" value="1"/>
</dbReference>
<sequence>MDDALDRKVTDVFAGKVVRKDLVRKIKVGANVPVFVLEYLLGKYCATDDPAAIDAGMRVVNNTLAENFCRPEEANKAQALVKEKGRHTFIDKIKVRYLAQDDKYWAELVNFGNKYLHVPDRFVREFDRLLMGGVWAQVEIRHEYDEEMKGRRSPFWVEQITPIQLAHFELDEYRQARARFTSDEWVDLLVRSVGLEPSQFDRRLKLLFLLRLVPLCEGNYNLVELGPRGTGKSFAYQELSPYAILLTGPTTVANLFYNMASGKMGLVGLWDAIGFDEVADLQKMPKEVVTTLKTYCESGSFARGKESLSGQASIAMFGNTNQPVEVMVRSSHLFMPMPDVIRDDLAFLDRIHGYLPGWEVPKMRMEFFTDHYGFVVDYLAEAMRVLRRHNHTELVDKYFSFGDHLNARDVKAVRKSVSGLVKLIYPEGDVTKDELSELLGLALECRRRVKEQLKKIGAFEYHQTSFSYRDKETTEETYVGVPEEGGRNLISTDPLAPGCLYTASVNPEGKVGLYRIETGVSSGTGKLKLAGGLQSHMKESAQRAFAFLQGHKVPMGIASVFDTTDFHVEAIDLLGNKIICEAGVAFIVAIYSAIKKAQAMPGLVILGDLSIQGNIKAVQSLVEPLQMAMENGARRALIPLENKRNFLEVSGDIMETVDPVFYSDPQTAAMKALALK</sequence>
<protein>
    <submittedName>
        <fullName evidence="3">ATP-dependent Lon protease</fullName>
    </submittedName>
</protein>
<keyword evidence="3" id="KW-0645">Protease</keyword>
<dbReference type="Pfam" id="PF20442">
    <property type="entry name" value="BrxL_N"/>
    <property type="match status" value="1"/>
</dbReference>
<evidence type="ECO:0000259" key="1">
    <source>
        <dbReference type="Pfam" id="PF05362"/>
    </source>
</evidence>
<dbReference type="InterPro" id="IPR013473">
    <property type="entry name" value="BrxL"/>
</dbReference>
<dbReference type="Proteomes" id="UP000183994">
    <property type="component" value="Unassembled WGS sequence"/>
</dbReference>
<dbReference type="GO" id="GO:0004252">
    <property type="term" value="F:serine-type endopeptidase activity"/>
    <property type="evidence" value="ECO:0007669"/>
    <property type="project" value="InterPro"/>
</dbReference>
<dbReference type="GO" id="GO:0004176">
    <property type="term" value="F:ATP-dependent peptidase activity"/>
    <property type="evidence" value="ECO:0007669"/>
    <property type="project" value="InterPro"/>
</dbReference>
<organism evidence="3 4">
    <name type="scientific">Desulfatibacillum alkenivorans DSM 16219</name>
    <dbReference type="NCBI Taxonomy" id="1121393"/>
    <lineage>
        <taxon>Bacteria</taxon>
        <taxon>Pseudomonadati</taxon>
        <taxon>Thermodesulfobacteriota</taxon>
        <taxon>Desulfobacteria</taxon>
        <taxon>Desulfobacterales</taxon>
        <taxon>Desulfatibacillaceae</taxon>
        <taxon>Desulfatibacillum</taxon>
    </lineage>
</organism>
<dbReference type="Gene3D" id="3.30.230.10">
    <property type="match status" value="1"/>
</dbReference>
<dbReference type="InterPro" id="IPR046838">
    <property type="entry name" value="BrxL_N"/>
</dbReference>
<dbReference type="OrthoDB" id="5297084at2"/>
<name>A0A1M6N656_9BACT</name>
<dbReference type="InterPro" id="IPR027065">
    <property type="entry name" value="Lon_Prtase"/>
</dbReference>
<dbReference type="InterPro" id="IPR020568">
    <property type="entry name" value="Ribosomal_Su5_D2-typ_SF"/>
</dbReference>
<dbReference type="STRING" id="1121393.SAMN02745216_02527"/>
<proteinExistence type="predicted"/>
<dbReference type="NCBIfam" id="TIGR02653">
    <property type="entry name" value="Lon_rel_chp"/>
    <property type="match status" value="1"/>
</dbReference>
<dbReference type="GO" id="GO:0030163">
    <property type="term" value="P:protein catabolic process"/>
    <property type="evidence" value="ECO:0007669"/>
    <property type="project" value="InterPro"/>
</dbReference>
<dbReference type="InterPro" id="IPR014061">
    <property type="entry name" value="BrxL-like"/>
</dbReference>
<keyword evidence="4" id="KW-1185">Reference proteome</keyword>
<gene>
    <name evidence="3" type="ORF">SAMN02745216_02527</name>
</gene>
<dbReference type="Pfam" id="PF05362">
    <property type="entry name" value="Lon_C"/>
    <property type="match status" value="1"/>
</dbReference>
<dbReference type="GO" id="GO:0006508">
    <property type="term" value="P:proteolysis"/>
    <property type="evidence" value="ECO:0007669"/>
    <property type="project" value="UniProtKB-KW"/>
</dbReference>
<dbReference type="NCBIfam" id="TIGR02688">
    <property type="entry name" value="BREX system Lon protease-like protein BrxL"/>
    <property type="match status" value="1"/>
</dbReference>
<dbReference type="AlphaFoldDB" id="A0A1M6N656"/>
<dbReference type="InterPro" id="IPR014721">
    <property type="entry name" value="Ribsml_uS5_D2-typ_fold_subgr"/>
</dbReference>
<dbReference type="InterPro" id="IPR008269">
    <property type="entry name" value="Lon_proteolytic"/>
</dbReference>
<evidence type="ECO:0000259" key="2">
    <source>
        <dbReference type="Pfam" id="PF20442"/>
    </source>
</evidence>
<accession>A0A1M6N656</accession>
<evidence type="ECO:0000313" key="3">
    <source>
        <dbReference type="EMBL" id="SHJ91171.1"/>
    </source>
</evidence>
<dbReference type="PANTHER" id="PTHR10046">
    <property type="entry name" value="ATP DEPENDENT LON PROTEASE FAMILY MEMBER"/>
    <property type="match status" value="1"/>
</dbReference>
<dbReference type="RefSeq" id="WP_073476326.1">
    <property type="nucleotide sequence ID" value="NZ_FQZU01000014.1"/>
</dbReference>
<feature type="domain" description="BREX system Lon protease-like BrxL N-terminal" evidence="2">
    <location>
        <begin position="12"/>
        <end position="141"/>
    </location>
</feature>
<evidence type="ECO:0000313" key="4">
    <source>
        <dbReference type="Proteomes" id="UP000183994"/>
    </source>
</evidence>
<dbReference type="SUPFAM" id="SSF54211">
    <property type="entry name" value="Ribosomal protein S5 domain 2-like"/>
    <property type="match status" value="1"/>
</dbReference>
<reference evidence="4" key="1">
    <citation type="submission" date="2016-11" db="EMBL/GenBank/DDBJ databases">
        <authorList>
            <person name="Varghese N."/>
            <person name="Submissions S."/>
        </authorList>
    </citation>
    <scope>NUCLEOTIDE SEQUENCE [LARGE SCALE GENOMIC DNA]</scope>
    <source>
        <strain evidence="4">DSM 16219</strain>
    </source>
</reference>
<dbReference type="PRINTS" id="PR00830">
    <property type="entry name" value="ENDOLAPTASE"/>
</dbReference>
<feature type="domain" description="Lon proteolytic" evidence="1">
    <location>
        <begin position="514"/>
        <end position="662"/>
    </location>
</feature>